<keyword evidence="3" id="KW-1185">Reference proteome</keyword>
<dbReference type="PANTHER" id="PTHR42831:SF1">
    <property type="entry name" value="FE-S PROTEIN MATURATION AUXILIARY FACTOR YITW"/>
    <property type="match status" value="1"/>
</dbReference>
<dbReference type="Proteomes" id="UP000475928">
    <property type="component" value="Unassembled WGS sequence"/>
</dbReference>
<proteinExistence type="predicted"/>
<evidence type="ECO:0000313" key="3">
    <source>
        <dbReference type="Proteomes" id="UP000475928"/>
    </source>
</evidence>
<dbReference type="InterPro" id="IPR002744">
    <property type="entry name" value="MIP18-like"/>
</dbReference>
<feature type="domain" description="MIP18 family-like" evidence="1">
    <location>
        <begin position="4"/>
        <end position="67"/>
    </location>
</feature>
<organism evidence="2 3">
    <name type="scientific">Pseudolactococcus insecticola</name>
    <dbReference type="NCBI Taxonomy" id="2709158"/>
    <lineage>
        <taxon>Bacteria</taxon>
        <taxon>Bacillati</taxon>
        <taxon>Bacillota</taxon>
        <taxon>Bacilli</taxon>
        <taxon>Lactobacillales</taxon>
        <taxon>Streptococcaceae</taxon>
        <taxon>Pseudolactococcus</taxon>
    </lineage>
</organism>
<dbReference type="EMBL" id="BLLH01000007">
    <property type="protein sequence ID" value="GFH40910.1"/>
    <property type="molecule type" value="Genomic_DNA"/>
</dbReference>
<dbReference type="PANTHER" id="PTHR42831">
    <property type="entry name" value="FE-S PROTEIN MATURATION AUXILIARY FACTOR YITW"/>
    <property type="match status" value="1"/>
</dbReference>
<dbReference type="Pfam" id="PF01883">
    <property type="entry name" value="FeS_assembly_P"/>
    <property type="match status" value="1"/>
</dbReference>
<dbReference type="RefSeq" id="WP_172356891.1">
    <property type="nucleotide sequence ID" value="NZ_BLLH01000007.1"/>
</dbReference>
<dbReference type="InterPro" id="IPR034904">
    <property type="entry name" value="FSCA_dom_sf"/>
</dbReference>
<accession>A0A6A0B678</accession>
<dbReference type="SUPFAM" id="SSF117916">
    <property type="entry name" value="Fe-S cluster assembly (FSCA) domain-like"/>
    <property type="match status" value="1"/>
</dbReference>
<evidence type="ECO:0000313" key="2">
    <source>
        <dbReference type="EMBL" id="GFH40910.1"/>
    </source>
</evidence>
<dbReference type="InterPro" id="IPR052339">
    <property type="entry name" value="Fe-S_Maturation_MIP18"/>
</dbReference>
<name>A0A6A0B678_9LACT</name>
<comment type="caution">
    <text evidence="2">The sequence shown here is derived from an EMBL/GenBank/DDBJ whole genome shotgun (WGS) entry which is preliminary data.</text>
</comment>
<reference evidence="2 3" key="1">
    <citation type="submission" date="2020-02" db="EMBL/GenBank/DDBJ databases">
        <title>Draft genome sequence of Lactococcus sp. Hs20B0-1.</title>
        <authorList>
            <person name="Noda S."/>
            <person name="Yuki M."/>
            <person name="Ohkuma M."/>
        </authorList>
    </citation>
    <scope>NUCLEOTIDE SEQUENCE [LARGE SCALE GENOMIC DNA]</scope>
    <source>
        <strain evidence="2 3">Hs20B0-1</strain>
    </source>
</reference>
<protein>
    <recommendedName>
        <fullName evidence="1">MIP18 family-like domain-containing protein</fullName>
    </recommendedName>
</protein>
<dbReference type="AlphaFoldDB" id="A0A6A0B678"/>
<sequence length="101" mass="11589">MNLKDNVEECLENVVDTCTHLNIVDMGIVEAVTVDEAKKQIDITMLPTTPFCMFLNSIESEIELLIKNYHEFDGFTINFHKSDRVWTQERLSVAAVNRLLS</sequence>
<dbReference type="Gene3D" id="3.30.300.130">
    <property type="entry name" value="Fe-S cluster assembly (FSCA)"/>
    <property type="match status" value="1"/>
</dbReference>
<evidence type="ECO:0000259" key="1">
    <source>
        <dbReference type="Pfam" id="PF01883"/>
    </source>
</evidence>
<gene>
    <name evidence="2" type="ORF">Hs20B_13080</name>
</gene>